<feature type="transmembrane region" description="Helical" evidence="7">
    <location>
        <begin position="202"/>
        <end position="220"/>
    </location>
</feature>
<proteinExistence type="predicted"/>
<dbReference type="CDD" id="cd17316">
    <property type="entry name" value="MFS_SV2_like"/>
    <property type="match status" value="1"/>
</dbReference>
<evidence type="ECO:0000256" key="5">
    <source>
        <dbReference type="ARBA" id="ARBA00023136"/>
    </source>
</evidence>
<keyword evidence="10" id="KW-1185">Reference proteome</keyword>
<gene>
    <name evidence="9" type="ORF">F5X68DRAFT_250714</name>
</gene>
<dbReference type="PROSITE" id="PS50850">
    <property type="entry name" value="MFS"/>
    <property type="match status" value="1"/>
</dbReference>
<feature type="compositionally biased region" description="Polar residues" evidence="6">
    <location>
        <begin position="1"/>
        <end position="11"/>
    </location>
</feature>
<evidence type="ECO:0000256" key="7">
    <source>
        <dbReference type="SAM" id="Phobius"/>
    </source>
</evidence>
<keyword evidence="2" id="KW-0813">Transport</keyword>
<evidence type="ECO:0000259" key="8">
    <source>
        <dbReference type="PROSITE" id="PS50850"/>
    </source>
</evidence>
<evidence type="ECO:0000313" key="10">
    <source>
        <dbReference type="Proteomes" id="UP000770015"/>
    </source>
</evidence>
<dbReference type="InterPro" id="IPR020846">
    <property type="entry name" value="MFS_dom"/>
</dbReference>
<dbReference type="InterPro" id="IPR036259">
    <property type="entry name" value="MFS_trans_sf"/>
</dbReference>
<dbReference type="PANTHER" id="PTHR23511">
    <property type="entry name" value="SYNAPTIC VESICLE GLYCOPROTEIN 2"/>
    <property type="match status" value="1"/>
</dbReference>
<keyword evidence="3 7" id="KW-0812">Transmembrane</keyword>
<comment type="caution">
    <text evidence="9">The sequence shown here is derived from an EMBL/GenBank/DDBJ whole genome shotgun (WGS) entry which is preliminary data.</text>
</comment>
<dbReference type="OrthoDB" id="3936150at2759"/>
<evidence type="ECO:0000313" key="9">
    <source>
        <dbReference type="EMBL" id="KAH6692487.1"/>
    </source>
</evidence>
<dbReference type="AlphaFoldDB" id="A0A9P8VGF9"/>
<evidence type="ECO:0000256" key="3">
    <source>
        <dbReference type="ARBA" id="ARBA00022692"/>
    </source>
</evidence>
<dbReference type="InterPro" id="IPR011701">
    <property type="entry name" value="MFS"/>
</dbReference>
<feature type="transmembrane region" description="Helical" evidence="7">
    <location>
        <begin position="353"/>
        <end position="376"/>
    </location>
</feature>
<feature type="transmembrane region" description="Helical" evidence="7">
    <location>
        <begin position="421"/>
        <end position="440"/>
    </location>
</feature>
<keyword evidence="4 7" id="KW-1133">Transmembrane helix</keyword>
<feature type="transmembrane region" description="Helical" evidence="7">
    <location>
        <begin position="396"/>
        <end position="414"/>
    </location>
</feature>
<feature type="compositionally biased region" description="Polar residues" evidence="6">
    <location>
        <begin position="23"/>
        <end position="32"/>
    </location>
</feature>
<feature type="transmembrane region" description="Helical" evidence="7">
    <location>
        <begin position="446"/>
        <end position="467"/>
    </location>
</feature>
<dbReference type="Pfam" id="PF07690">
    <property type="entry name" value="MFS_1"/>
    <property type="match status" value="1"/>
</dbReference>
<feature type="transmembrane region" description="Helical" evidence="7">
    <location>
        <begin position="115"/>
        <end position="132"/>
    </location>
</feature>
<dbReference type="GO" id="GO:0022857">
    <property type="term" value="F:transmembrane transporter activity"/>
    <property type="evidence" value="ECO:0007669"/>
    <property type="project" value="InterPro"/>
</dbReference>
<comment type="subcellular location">
    <subcellularLocation>
        <location evidence="1">Membrane</location>
        <topology evidence="1">Multi-pass membrane protein</topology>
    </subcellularLocation>
</comment>
<feature type="transmembrane region" description="Helical" evidence="7">
    <location>
        <begin position="508"/>
        <end position="529"/>
    </location>
</feature>
<feature type="transmembrane region" description="Helical" evidence="7">
    <location>
        <begin position="75"/>
        <end position="95"/>
    </location>
</feature>
<evidence type="ECO:0000256" key="1">
    <source>
        <dbReference type="ARBA" id="ARBA00004141"/>
    </source>
</evidence>
<feature type="transmembrane region" description="Helical" evidence="7">
    <location>
        <begin position="242"/>
        <end position="264"/>
    </location>
</feature>
<evidence type="ECO:0000256" key="6">
    <source>
        <dbReference type="SAM" id="MobiDB-lite"/>
    </source>
</evidence>
<accession>A0A9P8VGF9</accession>
<dbReference type="PANTHER" id="PTHR23511:SF4">
    <property type="entry name" value="MAJOR FACILITATOR SUPERFAMILY (MFS) PROFILE DOMAIN-CONTAINING PROTEIN"/>
    <property type="match status" value="1"/>
</dbReference>
<name>A0A9P8VGF9_9PEZI</name>
<dbReference type="EMBL" id="JAGSXJ010000004">
    <property type="protein sequence ID" value="KAH6692487.1"/>
    <property type="molecule type" value="Genomic_DNA"/>
</dbReference>
<feature type="transmembrane region" description="Helical" evidence="7">
    <location>
        <begin position="139"/>
        <end position="158"/>
    </location>
</feature>
<dbReference type="Gene3D" id="1.20.1250.20">
    <property type="entry name" value="MFS general substrate transporter like domains"/>
    <property type="match status" value="1"/>
</dbReference>
<feature type="domain" description="Major facilitator superfamily (MFS) profile" evidence="8">
    <location>
        <begin position="75"/>
        <end position="532"/>
    </location>
</feature>
<sequence>MAVTTELNVSSLEKGPDDGIMHKSSSLQSSPIGTSEEVANDVLGGESTNPVFRNKMHLVNDAIDEIGWTPLHTKLFCLSGFGYAVDSLVAMLAGITAGQAHAEIGNGGYPTGLAMSLYSGLFVGALFWGIAADLVGRRIAFNITLFLVSISAIVAGSAPSWPVLGFFVSLIGFSAGGNLVLDPAVFLEYLPSKYQWTVTGMAFWWGIGQAGAGFIAWGIFSREDWSCDPTAPESCTWQNNKAWRLIFFISGAVVFVLSLLRVLVIDLHETPKYMLASGKEEKLVEHLQALAAKYNRQCSLRYDQLLACGSESGSEISAEAKHGARRVLNAVVEVGTHLRGLFATPRLGLSTGLLWLSWTLIGLAYPLFFIFLPSLIANRVPNTTSTFTETWRDYTITNLCASIGPLIACGLCEVRFLGRRYTMVIGAVVTAAFFFGYTAIRTSTQNLALSSCISICINIYYGTLYAYTVEVLPSEHRTTGNGIAVGCNRIMGLLSAVVAQVGDTTTTTPLYICAAMFIIMAIVSAALPFEPRGTRAS</sequence>
<evidence type="ECO:0000256" key="2">
    <source>
        <dbReference type="ARBA" id="ARBA00022448"/>
    </source>
</evidence>
<evidence type="ECO:0000256" key="4">
    <source>
        <dbReference type="ARBA" id="ARBA00022989"/>
    </source>
</evidence>
<protein>
    <submittedName>
        <fullName evidence="9">Major facilitator superfamily domain-containing protein</fullName>
    </submittedName>
</protein>
<dbReference type="SUPFAM" id="SSF103473">
    <property type="entry name" value="MFS general substrate transporter"/>
    <property type="match status" value="1"/>
</dbReference>
<organism evidence="9 10">
    <name type="scientific">Plectosphaerella plurivora</name>
    <dbReference type="NCBI Taxonomy" id="936078"/>
    <lineage>
        <taxon>Eukaryota</taxon>
        <taxon>Fungi</taxon>
        <taxon>Dikarya</taxon>
        <taxon>Ascomycota</taxon>
        <taxon>Pezizomycotina</taxon>
        <taxon>Sordariomycetes</taxon>
        <taxon>Hypocreomycetidae</taxon>
        <taxon>Glomerellales</taxon>
        <taxon>Plectosphaerellaceae</taxon>
        <taxon>Plectosphaerella</taxon>
    </lineage>
</organism>
<dbReference type="Proteomes" id="UP000770015">
    <property type="component" value="Unassembled WGS sequence"/>
</dbReference>
<dbReference type="GO" id="GO:0016020">
    <property type="term" value="C:membrane"/>
    <property type="evidence" value="ECO:0007669"/>
    <property type="project" value="UniProtKB-SubCell"/>
</dbReference>
<reference evidence="9" key="1">
    <citation type="journal article" date="2021" name="Nat. Commun.">
        <title>Genetic determinants of endophytism in the Arabidopsis root mycobiome.</title>
        <authorList>
            <person name="Mesny F."/>
            <person name="Miyauchi S."/>
            <person name="Thiergart T."/>
            <person name="Pickel B."/>
            <person name="Atanasova L."/>
            <person name="Karlsson M."/>
            <person name="Huettel B."/>
            <person name="Barry K.W."/>
            <person name="Haridas S."/>
            <person name="Chen C."/>
            <person name="Bauer D."/>
            <person name="Andreopoulos W."/>
            <person name="Pangilinan J."/>
            <person name="LaButti K."/>
            <person name="Riley R."/>
            <person name="Lipzen A."/>
            <person name="Clum A."/>
            <person name="Drula E."/>
            <person name="Henrissat B."/>
            <person name="Kohler A."/>
            <person name="Grigoriev I.V."/>
            <person name="Martin F.M."/>
            <person name="Hacquard S."/>
        </authorList>
    </citation>
    <scope>NUCLEOTIDE SEQUENCE</scope>
    <source>
        <strain evidence="9">MPI-SDFR-AT-0117</strain>
    </source>
</reference>
<keyword evidence="5 7" id="KW-0472">Membrane</keyword>
<feature type="region of interest" description="Disordered" evidence="6">
    <location>
        <begin position="1"/>
        <end position="32"/>
    </location>
</feature>